<dbReference type="Pfam" id="PF03466">
    <property type="entry name" value="LysR_substrate"/>
    <property type="match status" value="1"/>
</dbReference>
<sequence length="319" mass="35427">MMLSIALNVVERSLVHCYLANMQNMDWNLVRDFLAVARTGSLNRAAQKLGVNASTVGRRIETLEGTLGVHLFQRSQTGYVLTDEGEGLIARAEAFEEASIAFERRAEASGNVEGRVLLATTENLANFLIIPALPDFRAQHPKLRLEILTDIRAVNLNRREADLALRMVRPTQGNVSIRRLGTMHNGLYGSVDYVERRQAESKEKDTGRFDEDEFISWPEHYGDLPAAQWINRVLQGRAPALVTSSLYAQLAAARAGLGLAVLPCFMGDAEPVLRNVPSDADVIVQEFWLAIHTDLVNSARVRVVANFLTELVHQNSARL</sequence>
<dbReference type="RefSeq" id="WP_342848936.1">
    <property type="nucleotide sequence ID" value="NZ_JBBMQO010000008.1"/>
</dbReference>
<evidence type="ECO:0000313" key="7">
    <source>
        <dbReference type="Proteomes" id="UP001477870"/>
    </source>
</evidence>
<dbReference type="PANTHER" id="PTHR30537">
    <property type="entry name" value="HTH-TYPE TRANSCRIPTIONAL REGULATOR"/>
    <property type="match status" value="1"/>
</dbReference>
<organism evidence="6 7">
    <name type="scientific">Ahrensia kielensis</name>
    <dbReference type="NCBI Taxonomy" id="76980"/>
    <lineage>
        <taxon>Bacteria</taxon>
        <taxon>Pseudomonadati</taxon>
        <taxon>Pseudomonadota</taxon>
        <taxon>Alphaproteobacteria</taxon>
        <taxon>Hyphomicrobiales</taxon>
        <taxon>Ahrensiaceae</taxon>
        <taxon>Ahrensia</taxon>
    </lineage>
</organism>
<protein>
    <submittedName>
        <fullName evidence="6">LysR family transcriptional regulator</fullName>
    </submittedName>
</protein>
<comment type="caution">
    <text evidence="6">The sequence shown here is derived from an EMBL/GenBank/DDBJ whole genome shotgun (WGS) entry which is preliminary data.</text>
</comment>
<comment type="similarity">
    <text evidence="1">Belongs to the LysR transcriptional regulatory family.</text>
</comment>
<dbReference type="PROSITE" id="PS50931">
    <property type="entry name" value="HTH_LYSR"/>
    <property type="match status" value="1"/>
</dbReference>
<gene>
    <name evidence="6" type="ORF">WNY59_13875</name>
</gene>
<evidence type="ECO:0000259" key="5">
    <source>
        <dbReference type="PROSITE" id="PS50931"/>
    </source>
</evidence>
<dbReference type="SUPFAM" id="SSF46785">
    <property type="entry name" value="Winged helix' DNA-binding domain"/>
    <property type="match status" value="1"/>
</dbReference>
<dbReference type="Pfam" id="PF00126">
    <property type="entry name" value="HTH_1"/>
    <property type="match status" value="1"/>
</dbReference>
<keyword evidence="3" id="KW-0238">DNA-binding</keyword>
<dbReference type="Gene3D" id="1.10.10.10">
    <property type="entry name" value="Winged helix-like DNA-binding domain superfamily/Winged helix DNA-binding domain"/>
    <property type="match status" value="1"/>
</dbReference>
<accession>A0ABU9T990</accession>
<dbReference type="InterPro" id="IPR005119">
    <property type="entry name" value="LysR_subst-bd"/>
</dbReference>
<dbReference type="InterPro" id="IPR000847">
    <property type="entry name" value="LysR_HTH_N"/>
</dbReference>
<evidence type="ECO:0000313" key="6">
    <source>
        <dbReference type="EMBL" id="MEM5502677.1"/>
    </source>
</evidence>
<dbReference type="Gene3D" id="3.40.190.290">
    <property type="match status" value="1"/>
</dbReference>
<dbReference type="InterPro" id="IPR058163">
    <property type="entry name" value="LysR-type_TF_proteobact-type"/>
</dbReference>
<evidence type="ECO:0000256" key="4">
    <source>
        <dbReference type="ARBA" id="ARBA00023163"/>
    </source>
</evidence>
<dbReference type="Proteomes" id="UP001477870">
    <property type="component" value="Unassembled WGS sequence"/>
</dbReference>
<feature type="domain" description="HTH lysR-type" evidence="5">
    <location>
        <begin position="25"/>
        <end position="82"/>
    </location>
</feature>
<dbReference type="EMBL" id="JBBMQO010000008">
    <property type="protein sequence ID" value="MEM5502677.1"/>
    <property type="molecule type" value="Genomic_DNA"/>
</dbReference>
<name>A0ABU9T990_9HYPH</name>
<evidence type="ECO:0000256" key="3">
    <source>
        <dbReference type="ARBA" id="ARBA00023125"/>
    </source>
</evidence>
<dbReference type="PANTHER" id="PTHR30537:SF3">
    <property type="entry name" value="TRANSCRIPTIONAL REGULATORY PROTEIN"/>
    <property type="match status" value="1"/>
</dbReference>
<dbReference type="InterPro" id="IPR036390">
    <property type="entry name" value="WH_DNA-bd_sf"/>
</dbReference>
<reference evidence="6 7" key="1">
    <citation type="submission" date="2024-03" db="EMBL/GenBank/DDBJ databases">
        <title>Community enrichment and isolation of bacterial strains for fucoidan degradation.</title>
        <authorList>
            <person name="Sichert A."/>
        </authorList>
    </citation>
    <scope>NUCLEOTIDE SEQUENCE [LARGE SCALE GENOMIC DNA]</scope>
    <source>
        <strain evidence="6 7">AS62</strain>
    </source>
</reference>
<proteinExistence type="inferred from homology"/>
<keyword evidence="2" id="KW-0805">Transcription regulation</keyword>
<dbReference type="InterPro" id="IPR036388">
    <property type="entry name" value="WH-like_DNA-bd_sf"/>
</dbReference>
<keyword evidence="4" id="KW-0804">Transcription</keyword>
<keyword evidence="7" id="KW-1185">Reference proteome</keyword>
<evidence type="ECO:0000256" key="1">
    <source>
        <dbReference type="ARBA" id="ARBA00009437"/>
    </source>
</evidence>
<evidence type="ECO:0000256" key="2">
    <source>
        <dbReference type="ARBA" id="ARBA00023015"/>
    </source>
</evidence>
<dbReference type="SUPFAM" id="SSF53850">
    <property type="entry name" value="Periplasmic binding protein-like II"/>
    <property type="match status" value="1"/>
</dbReference>